<dbReference type="InterPro" id="IPR006664">
    <property type="entry name" value="OMP_bac"/>
</dbReference>
<dbReference type="SUPFAM" id="SSF103088">
    <property type="entry name" value="OmpA-like"/>
    <property type="match status" value="1"/>
</dbReference>
<dbReference type="PANTHER" id="PTHR30329">
    <property type="entry name" value="STATOR ELEMENT OF FLAGELLAR MOTOR COMPLEX"/>
    <property type="match status" value="1"/>
</dbReference>
<reference evidence="8" key="1">
    <citation type="submission" date="2018-03" db="EMBL/GenBank/DDBJ databases">
        <authorList>
            <person name="Zecchin S."/>
        </authorList>
    </citation>
    <scope>NUCLEOTIDE SEQUENCE [LARGE SCALE GENOMIC DNA]</scope>
</reference>
<dbReference type="PRINTS" id="PR01021">
    <property type="entry name" value="OMPADOMAIN"/>
</dbReference>
<dbReference type="EMBL" id="OUUY01000139">
    <property type="protein sequence ID" value="SPQ02040.1"/>
    <property type="molecule type" value="Genomic_DNA"/>
</dbReference>
<dbReference type="Pfam" id="PF00691">
    <property type="entry name" value="OmpA"/>
    <property type="match status" value="1"/>
</dbReference>
<feature type="domain" description="OmpA-like" evidence="6">
    <location>
        <begin position="78"/>
        <end position="173"/>
    </location>
</feature>
<dbReference type="CDD" id="cd07185">
    <property type="entry name" value="OmpA_C-like"/>
    <property type="match status" value="1"/>
</dbReference>
<dbReference type="InterPro" id="IPR050330">
    <property type="entry name" value="Bact_OuterMem_StrucFunc"/>
</dbReference>
<evidence type="ECO:0000256" key="2">
    <source>
        <dbReference type="ARBA" id="ARBA00023136"/>
    </source>
</evidence>
<dbReference type="AlphaFoldDB" id="A0A2U3QL28"/>
<gene>
    <name evidence="7" type="ORF">NBG4_880003</name>
</gene>
<evidence type="ECO:0000259" key="6">
    <source>
        <dbReference type="PROSITE" id="PS51123"/>
    </source>
</evidence>
<sequence>MSIVVNQHRRKNEKDFFVLSNGRDSYIGMCEQGHCERDSSVPANQERVTDKLTDKKVSQETVASKGSGKTEDLDSLRLMKEMQARLKDIRCDFDMYAIRNDERPKVRELADTLRKNSSLKVIIEGYCDDRGTNEYNLALGDRRANAAKDFLLSLGVPGVTLSKTFLAIIPRSY</sequence>
<keyword evidence="2 4" id="KW-0472">Membrane</keyword>
<evidence type="ECO:0000313" key="7">
    <source>
        <dbReference type="EMBL" id="SPQ02040.1"/>
    </source>
</evidence>
<dbReference type="InterPro" id="IPR006665">
    <property type="entry name" value="OmpA-like"/>
</dbReference>
<dbReference type="PROSITE" id="PS51123">
    <property type="entry name" value="OMPA_2"/>
    <property type="match status" value="1"/>
</dbReference>
<feature type="region of interest" description="Disordered" evidence="5">
    <location>
        <begin position="36"/>
        <end position="69"/>
    </location>
</feature>
<dbReference type="GO" id="GO:0009279">
    <property type="term" value="C:cell outer membrane"/>
    <property type="evidence" value="ECO:0007669"/>
    <property type="project" value="UniProtKB-SubCell"/>
</dbReference>
<keyword evidence="3" id="KW-0998">Cell outer membrane</keyword>
<evidence type="ECO:0000256" key="5">
    <source>
        <dbReference type="SAM" id="MobiDB-lite"/>
    </source>
</evidence>
<evidence type="ECO:0000256" key="3">
    <source>
        <dbReference type="ARBA" id="ARBA00023237"/>
    </source>
</evidence>
<evidence type="ECO:0000256" key="1">
    <source>
        <dbReference type="ARBA" id="ARBA00004442"/>
    </source>
</evidence>
<dbReference type="Gene3D" id="3.30.1330.60">
    <property type="entry name" value="OmpA-like domain"/>
    <property type="match status" value="1"/>
</dbReference>
<name>A0A2U3QL28_9BACT</name>
<dbReference type="PANTHER" id="PTHR30329:SF21">
    <property type="entry name" value="LIPOPROTEIN YIAD-RELATED"/>
    <property type="match status" value="1"/>
</dbReference>
<feature type="compositionally biased region" description="Basic and acidic residues" evidence="5">
    <location>
        <begin position="47"/>
        <end position="58"/>
    </location>
</feature>
<proteinExistence type="predicted"/>
<organism evidence="7 8">
    <name type="scientific">Candidatus Sulfobium mesophilum</name>
    <dbReference type="NCBI Taxonomy" id="2016548"/>
    <lineage>
        <taxon>Bacteria</taxon>
        <taxon>Pseudomonadati</taxon>
        <taxon>Nitrospirota</taxon>
        <taxon>Nitrospiria</taxon>
        <taxon>Nitrospirales</taxon>
        <taxon>Nitrospiraceae</taxon>
        <taxon>Candidatus Sulfobium</taxon>
    </lineage>
</organism>
<dbReference type="InterPro" id="IPR036737">
    <property type="entry name" value="OmpA-like_sf"/>
</dbReference>
<keyword evidence="8" id="KW-1185">Reference proteome</keyword>
<dbReference type="Proteomes" id="UP000245125">
    <property type="component" value="Unassembled WGS sequence"/>
</dbReference>
<comment type="subcellular location">
    <subcellularLocation>
        <location evidence="1">Cell outer membrane</location>
    </subcellularLocation>
</comment>
<evidence type="ECO:0000256" key="4">
    <source>
        <dbReference type="PROSITE-ProRule" id="PRU00473"/>
    </source>
</evidence>
<accession>A0A2U3QL28</accession>
<protein>
    <recommendedName>
        <fullName evidence="6">OmpA-like domain-containing protein</fullName>
    </recommendedName>
</protein>
<evidence type="ECO:0000313" key="8">
    <source>
        <dbReference type="Proteomes" id="UP000245125"/>
    </source>
</evidence>